<name>A0A8X6N8M2_NEPPI</name>
<proteinExistence type="predicted"/>
<organism evidence="1 2">
    <name type="scientific">Nephila pilipes</name>
    <name type="common">Giant wood spider</name>
    <name type="synonym">Nephila maculata</name>
    <dbReference type="NCBI Taxonomy" id="299642"/>
    <lineage>
        <taxon>Eukaryota</taxon>
        <taxon>Metazoa</taxon>
        <taxon>Ecdysozoa</taxon>
        <taxon>Arthropoda</taxon>
        <taxon>Chelicerata</taxon>
        <taxon>Arachnida</taxon>
        <taxon>Araneae</taxon>
        <taxon>Araneomorphae</taxon>
        <taxon>Entelegynae</taxon>
        <taxon>Araneoidea</taxon>
        <taxon>Nephilidae</taxon>
        <taxon>Nephila</taxon>
    </lineage>
</organism>
<accession>A0A8X6N8M2</accession>
<reference evidence="1" key="1">
    <citation type="submission" date="2020-08" db="EMBL/GenBank/DDBJ databases">
        <title>Multicomponent nature underlies the extraordinary mechanical properties of spider dragline silk.</title>
        <authorList>
            <person name="Kono N."/>
            <person name="Nakamura H."/>
            <person name="Mori M."/>
            <person name="Yoshida Y."/>
            <person name="Ohtoshi R."/>
            <person name="Malay A.D."/>
            <person name="Moran D.A.P."/>
            <person name="Tomita M."/>
            <person name="Numata K."/>
            <person name="Arakawa K."/>
        </authorList>
    </citation>
    <scope>NUCLEOTIDE SEQUENCE</scope>
</reference>
<comment type="caution">
    <text evidence="1">The sequence shown here is derived from an EMBL/GenBank/DDBJ whole genome shotgun (WGS) entry which is preliminary data.</text>
</comment>
<evidence type="ECO:0000313" key="1">
    <source>
        <dbReference type="EMBL" id="GFS99730.1"/>
    </source>
</evidence>
<gene>
    <name evidence="1" type="ORF">NPIL_672861</name>
</gene>
<keyword evidence="2" id="KW-1185">Reference proteome</keyword>
<sequence length="146" mass="16805">MPSSSCCSTSPIPLLDVSPLRKCEHLQKDELVLSHDIAVAYYFEKLELLLLSREFCCLYFSFLLAFLPNLKWYQQNSHQAELDLDRLRLSFPLDLLRNLVFQENSSNFFVNAAISACNISNLLRSDDDAEYGKEPTLVTWHISVEL</sequence>
<dbReference type="EMBL" id="BMAW01055204">
    <property type="protein sequence ID" value="GFS99730.1"/>
    <property type="molecule type" value="Genomic_DNA"/>
</dbReference>
<evidence type="ECO:0000313" key="2">
    <source>
        <dbReference type="Proteomes" id="UP000887013"/>
    </source>
</evidence>
<dbReference type="AlphaFoldDB" id="A0A8X6N8M2"/>
<protein>
    <submittedName>
        <fullName evidence="1">Uncharacterized protein</fullName>
    </submittedName>
</protein>
<dbReference type="Proteomes" id="UP000887013">
    <property type="component" value="Unassembled WGS sequence"/>
</dbReference>